<comment type="caution">
    <text evidence="3">The sequence shown here is derived from an EMBL/GenBank/DDBJ whole genome shotgun (WGS) entry which is preliminary data.</text>
</comment>
<proteinExistence type="predicted"/>
<keyword evidence="4" id="KW-1185">Reference proteome</keyword>
<organism evidence="3 4">
    <name type="scientific">Salana multivorans</name>
    <dbReference type="NCBI Taxonomy" id="120377"/>
    <lineage>
        <taxon>Bacteria</taxon>
        <taxon>Bacillati</taxon>
        <taxon>Actinomycetota</taxon>
        <taxon>Actinomycetes</taxon>
        <taxon>Micrococcales</taxon>
        <taxon>Beutenbergiaceae</taxon>
        <taxon>Salana</taxon>
    </lineage>
</organism>
<feature type="signal peptide" evidence="2">
    <location>
        <begin position="1"/>
        <end position="35"/>
    </location>
</feature>
<sequence>MSSSTLPSSIHPTGSRRLAGLTLLAALALATTACSVTVDDDPSGDAGGRPGITVDENGVTVDDGDGTSASVTQDGVSVTSGDTDVSVDGDGVDVTTGGASPDTSAGLAPGALPADLVDLALNEVTCGGGELEVDAFAAAVRVVDGCGTLVVTGSSAVVVAGDVGTLVVDAFSARVHVDTAGSIDLGADSSGATVTWGSGTPSVTDGGWENAVHQAKE</sequence>
<feature type="compositionally biased region" description="Low complexity" evidence="1">
    <location>
        <begin position="74"/>
        <end position="84"/>
    </location>
</feature>
<gene>
    <name evidence="3" type="ORF">EDD28_1319</name>
</gene>
<feature type="chain" id="PRO_5018062484" description="DUF3060 family protein" evidence="2">
    <location>
        <begin position="36"/>
        <end position="217"/>
    </location>
</feature>
<evidence type="ECO:0000313" key="3">
    <source>
        <dbReference type="EMBL" id="ROR96728.1"/>
    </source>
</evidence>
<evidence type="ECO:0000256" key="1">
    <source>
        <dbReference type="SAM" id="MobiDB-lite"/>
    </source>
</evidence>
<reference evidence="3 4" key="1">
    <citation type="submission" date="2018-11" db="EMBL/GenBank/DDBJ databases">
        <title>Sequencing the genomes of 1000 actinobacteria strains.</title>
        <authorList>
            <person name="Klenk H.-P."/>
        </authorList>
    </citation>
    <scope>NUCLEOTIDE SEQUENCE [LARGE SCALE GENOMIC DNA]</scope>
    <source>
        <strain evidence="3 4">DSM 13521</strain>
    </source>
</reference>
<accession>A0A3N2DAQ6</accession>
<dbReference type="AlphaFoldDB" id="A0A3N2DAQ6"/>
<keyword evidence="2" id="KW-0732">Signal</keyword>
<protein>
    <recommendedName>
        <fullName evidence="5">DUF3060 family protein</fullName>
    </recommendedName>
</protein>
<name>A0A3N2DAQ6_9MICO</name>
<evidence type="ECO:0000256" key="2">
    <source>
        <dbReference type="SAM" id="SignalP"/>
    </source>
</evidence>
<dbReference type="RefSeq" id="WP_123738866.1">
    <property type="nucleotide sequence ID" value="NZ_RKHQ01000001.1"/>
</dbReference>
<feature type="region of interest" description="Disordered" evidence="1">
    <location>
        <begin position="37"/>
        <end position="84"/>
    </location>
</feature>
<dbReference type="EMBL" id="RKHQ01000001">
    <property type="protein sequence ID" value="ROR96728.1"/>
    <property type="molecule type" value="Genomic_DNA"/>
</dbReference>
<evidence type="ECO:0008006" key="5">
    <source>
        <dbReference type="Google" id="ProtNLM"/>
    </source>
</evidence>
<evidence type="ECO:0000313" key="4">
    <source>
        <dbReference type="Proteomes" id="UP000275356"/>
    </source>
</evidence>
<dbReference type="Proteomes" id="UP000275356">
    <property type="component" value="Unassembled WGS sequence"/>
</dbReference>